<dbReference type="Pfam" id="PF14960">
    <property type="entry name" value="ATP_synth_reg"/>
    <property type="match status" value="1"/>
</dbReference>
<dbReference type="InterPro" id="IPR009125">
    <property type="entry name" value="ATPMK"/>
</dbReference>
<evidence type="ECO:0000313" key="7">
    <source>
        <dbReference type="Proteomes" id="UP000504630"/>
    </source>
</evidence>
<dbReference type="PANTHER" id="PTHR34038:SF1">
    <property type="entry name" value="ATP SYNTHASE MEMBRANE SUBUNIT K, MITOCHONDRIAL"/>
    <property type="match status" value="1"/>
</dbReference>
<dbReference type="KEGG" id="cgob:115014787"/>
<evidence type="ECO:0000313" key="8">
    <source>
        <dbReference type="RefSeq" id="XP_029297708.1"/>
    </source>
</evidence>
<keyword evidence="3 6" id="KW-1133">Transmembrane helix</keyword>
<dbReference type="PRINTS" id="PR01821">
    <property type="entry name" value="DAPIT"/>
</dbReference>
<keyword evidence="4" id="KW-0496">Mitochondrion</keyword>
<keyword evidence="5 6" id="KW-0472">Membrane</keyword>
<keyword evidence="7" id="KW-1185">Reference proteome</keyword>
<protein>
    <submittedName>
        <fullName evidence="8">ATP synthase F(0) complex subunit k, mitochondrial</fullName>
    </submittedName>
</protein>
<dbReference type="GeneID" id="115014787"/>
<evidence type="ECO:0000256" key="4">
    <source>
        <dbReference type="ARBA" id="ARBA00023128"/>
    </source>
</evidence>
<dbReference type="GO" id="GO:0031966">
    <property type="term" value="C:mitochondrial membrane"/>
    <property type="evidence" value="ECO:0007669"/>
    <property type="project" value="UniProtKB-SubCell"/>
</dbReference>
<dbReference type="PANTHER" id="PTHR34038">
    <property type="entry name" value="ATP SYNTHASE MEMBRANE SUBUNIT DAPIT, MITOCHONDRIAL"/>
    <property type="match status" value="1"/>
</dbReference>
<evidence type="ECO:0000256" key="5">
    <source>
        <dbReference type="ARBA" id="ARBA00023136"/>
    </source>
</evidence>
<accession>A0A6J2QH25</accession>
<evidence type="ECO:0000256" key="2">
    <source>
        <dbReference type="ARBA" id="ARBA00022692"/>
    </source>
</evidence>
<keyword evidence="2 6" id="KW-0812">Transmembrane</keyword>
<reference evidence="8" key="1">
    <citation type="submission" date="2025-08" db="UniProtKB">
        <authorList>
            <consortium name="RefSeq"/>
        </authorList>
    </citation>
    <scope>IDENTIFICATION</scope>
</reference>
<dbReference type="FunCoup" id="A0A6J2QH25">
    <property type="interactions" value="820"/>
</dbReference>
<dbReference type="RefSeq" id="XP_029297708.1">
    <property type="nucleotide sequence ID" value="XM_029441848.1"/>
</dbReference>
<dbReference type="CTD" id="794625"/>
<gene>
    <name evidence="8" type="primary">atp5md</name>
</gene>
<comment type="subcellular location">
    <subcellularLocation>
        <location evidence="1">Mitochondrion membrane</location>
        <topology evidence="1">Single-pass membrane protein</topology>
    </subcellularLocation>
</comment>
<sequence length="57" mass="6251">MGAHDAGGQQFTGIAKYFNSYTIIGRRNCVIVTYASLLAIGLFFKLKPKKQAAITEK</sequence>
<dbReference type="Proteomes" id="UP000504630">
    <property type="component" value="Chromosome 1"/>
</dbReference>
<feature type="transmembrane region" description="Helical" evidence="6">
    <location>
        <begin position="24"/>
        <end position="44"/>
    </location>
</feature>
<evidence type="ECO:0000256" key="1">
    <source>
        <dbReference type="ARBA" id="ARBA00004304"/>
    </source>
</evidence>
<evidence type="ECO:0000256" key="3">
    <source>
        <dbReference type="ARBA" id="ARBA00022989"/>
    </source>
</evidence>
<dbReference type="OrthoDB" id="9435504at2759"/>
<dbReference type="AlphaFoldDB" id="A0A6J2QH25"/>
<organism evidence="7 8">
    <name type="scientific">Cottoperca gobio</name>
    <name type="common">Frogmouth</name>
    <name type="synonym">Aphritis gobio</name>
    <dbReference type="NCBI Taxonomy" id="56716"/>
    <lineage>
        <taxon>Eukaryota</taxon>
        <taxon>Metazoa</taxon>
        <taxon>Chordata</taxon>
        <taxon>Craniata</taxon>
        <taxon>Vertebrata</taxon>
        <taxon>Euteleostomi</taxon>
        <taxon>Actinopterygii</taxon>
        <taxon>Neopterygii</taxon>
        <taxon>Teleostei</taxon>
        <taxon>Neoteleostei</taxon>
        <taxon>Acanthomorphata</taxon>
        <taxon>Eupercaria</taxon>
        <taxon>Perciformes</taxon>
        <taxon>Notothenioidei</taxon>
        <taxon>Bovichtidae</taxon>
        <taxon>Cottoperca</taxon>
    </lineage>
</organism>
<evidence type="ECO:0000256" key="6">
    <source>
        <dbReference type="SAM" id="Phobius"/>
    </source>
</evidence>
<name>A0A6J2QH25_COTGO</name>
<proteinExistence type="predicted"/>
<dbReference type="InParanoid" id="A0A6J2QH25"/>